<dbReference type="GO" id="GO:0016491">
    <property type="term" value="F:oxidoreductase activity"/>
    <property type="evidence" value="ECO:0007669"/>
    <property type="project" value="UniProtKB-KW"/>
</dbReference>
<dbReference type="InterPro" id="IPR003819">
    <property type="entry name" value="TauD/TfdA-like"/>
</dbReference>
<dbReference type="InterPro" id="IPR042098">
    <property type="entry name" value="TauD-like_sf"/>
</dbReference>
<dbReference type="KEGG" id="sbh:SBI_04908"/>
<comment type="cofactor">
    <cofactor evidence="1">
        <name>Fe(2+)</name>
        <dbReference type="ChEBI" id="CHEBI:29033"/>
    </cofactor>
</comment>
<name>D7C1C7_STRBB</name>
<dbReference type="PATRIC" id="fig|749414.3.peg.5073"/>
<dbReference type="Proteomes" id="UP000000377">
    <property type="component" value="Chromosome"/>
</dbReference>
<dbReference type="Gene3D" id="3.60.130.10">
    <property type="entry name" value="Clavaminate synthase-like"/>
    <property type="match status" value="1"/>
</dbReference>
<gene>
    <name evidence="6" type="ordered locus">SBI_04908</name>
</gene>
<dbReference type="PANTHER" id="PTHR10696:SF56">
    <property type="entry name" value="TAUD_TFDA-LIKE DOMAIN-CONTAINING PROTEIN"/>
    <property type="match status" value="1"/>
</dbReference>
<evidence type="ECO:0000313" key="7">
    <source>
        <dbReference type="Proteomes" id="UP000000377"/>
    </source>
</evidence>
<dbReference type="PANTHER" id="PTHR10696">
    <property type="entry name" value="GAMMA-BUTYROBETAINE HYDROXYLASE-RELATED"/>
    <property type="match status" value="1"/>
</dbReference>
<sequence>MPEIASADWDGFIDLPRELEEDLIEIGRTLPAWSVEGAFLADSTIERYRVKLDSAPLFDEVRGPLLDMLSGAAGGYAVVRLRNIAQALGIGDQFLHLATAILAEVAIPFQPFQRWPLWKEIGTNLDANPGLSTGTGYNAFHMDLVNATQPPDYTTLLCVRPDPLGAGASILSDARAAVSRLSPSSRALLADMAYSYGSFFNLSDVGEEYRPFPVLDGEPADLGFVRFTAKMLIESGLDEAHAHAAKELADQMVAGQVSFTLQRGDMLIVNQHRWVHGREPLGGGQHNIAPEDRRLLLQLFLRDTGATGPIAS</sequence>
<organism evidence="6 7">
    <name type="scientific">Streptomyces bingchenggensis (strain BCW-1)</name>
    <dbReference type="NCBI Taxonomy" id="749414"/>
    <lineage>
        <taxon>Bacteria</taxon>
        <taxon>Bacillati</taxon>
        <taxon>Actinomycetota</taxon>
        <taxon>Actinomycetes</taxon>
        <taxon>Kitasatosporales</taxon>
        <taxon>Streptomycetaceae</taxon>
        <taxon>Streptomyces</taxon>
    </lineage>
</organism>
<evidence type="ECO:0000313" key="6">
    <source>
        <dbReference type="EMBL" id="ADI08028.1"/>
    </source>
</evidence>
<dbReference type="Pfam" id="PF02668">
    <property type="entry name" value="TauD"/>
    <property type="match status" value="1"/>
</dbReference>
<keyword evidence="7" id="KW-1185">Reference proteome</keyword>
<dbReference type="EMBL" id="CP002047">
    <property type="protein sequence ID" value="ADI08028.1"/>
    <property type="molecule type" value="Genomic_DNA"/>
</dbReference>
<dbReference type="GO" id="GO:0017000">
    <property type="term" value="P:antibiotic biosynthetic process"/>
    <property type="evidence" value="ECO:0007669"/>
    <property type="project" value="UniProtKB-KW"/>
</dbReference>
<evidence type="ECO:0000256" key="1">
    <source>
        <dbReference type="ARBA" id="ARBA00001954"/>
    </source>
</evidence>
<keyword evidence="3" id="KW-0408">Iron</keyword>
<dbReference type="AlphaFoldDB" id="D7C1C7"/>
<dbReference type="HOGENOM" id="CLU_891136_0_0_11"/>
<dbReference type="SUPFAM" id="SSF51197">
    <property type="entry name" value="Clavaminate synthase-like"/>
    <property type="match status" value="1"/>
</dbReference>
<reference evidence="6 7" key="1">
    <citation type="journal article" date="2010" name="J. Bacteriol.">
        <title>Genome sequence of the milbemycin-producing bacterium Streptomyces bingchenggensis.</title>
        <authorList>
            <person name="Wang X.J."/>
            <person name="Yan Y.J."/>
            <person name="Zhang B."/>
            <person name="An J."/>
            <person name="Wang J.J."/>
            <person name="Tian J."/>
            <person name="Jiang L."/>
            <person name="Chen Y.H."/>
            <person name="Huang S.X."/>
            <person name="Yin M."/>
            <person name="Zhang J."/>
            <person name="Gao A.L."/>
            <person name="Liu C.X."/>
            <person name="Zhu Z.X."/>
            <person name="Xiang W.S."/>
        </authorList>
    </citation>
    <scope>NUCLEOTIDE SEQUENCE [LARGE SCALE GENOMIC DNA]</scope>
    <source>
        <strain evidence="6 7">BCW-1</strain>
    </source>
</reference>
<evidence type="ECO:0000256" key="2">
    <source>
        <dbReference type="ARBA" id="ARBA00023002"/>
    </source>
</evidence>
<accession>D7C1C7</accession>
<proteinExistence type="predicted"/>
<keyword evidence="4" id="KW-0045">Antibiotic biosynthesis</keyword>
<evidence type="ECO:0000256" key="4">
    <source>
        <dbReference type="ARBA" id="ARBA00023194"/>
    </source>
</evidence>
<dbReference type="eggNOG" id="ENOG50344IX">
    <property type="taxonomic scope" value="Bacteria"/>
</dbReference>
<evidence type="ECO:0000259" key="5">
    <source>
        <dbReference type="Pfam" id="PF02668"/>
    </source>
</evidence>
<evidence type="ECO:0000256" key="3">
    <source>
        <dbReference type="ARBA" id="ARBA00023004"/>
    </source>
</evidence>
<feature type="domain" description="TauD/TfdA-like" evidence="5">
    <location>
        <begin position="71"/>
        <end position="283"/>
    </location>
</feature>
<dbReference type="STRING" id="749414.SBI_04908"/>
<dbReference type="RefSeq" id="WP_014177497.1">
    <property type="nucleotide sequence ID" value="NC_016582.1"/>
</dbReference>
<protein>
    <recommendedName>
        <fullName evidence="5">TauD/TfdA-like domain-containing protein</fullName>
    </recommendedName>
</protein>
<dbReference type="InterPro" id="IPR050411">
    <property type="entry name" value="AlphaKG_dependent_hydroxylases"/>
</dbReference>
<keyword evidence="2" id="KW-0560">Oxidoreductase</keyword>